<proteinExistence type="predicted"/>
<dbReference type="Pfam" id="PF07730">
    <property type="entry name" value="HisKA_3"/>
    <property type="match status" value="1"/>
</dbReference>
<evidence type="ECO:0000256" key="8">
    <source>
        <dbReference type="ARBA" id="ARBA00023012"/>
    </source>
</evidence>
<feature type="transmembrane region" description="Helical" evidence="9">
    <location>
        <begin position="107"/>
        <end position="126"/>
    </location>
</feature>
<feature type="domain" description="Signal transduction histidine kinase subgroup 3 dimerisation and phosphoacceptor" evidence="10">
    <location>
        <begin position="160"/>
        <end position="219"/>
    </location>
</feature>
<dbReference type="Proteomes" id="UP001312865">
    <property type="component" value="Unassembled WGS sequence"/>
</dbReference>
<accession>A0ABU8HJH2</accession>
<evidence type="ECO:0000256" key="1">
    <source>
        <dbReference type="ARBA" id="ARBA00000085"/>
    </source>
</evidence>
<dbReference type="GO" id="GO:0016301">
    <property type="term" value="F:kinase activity"/>
    <property type="evidence" value="ECO:0007669"/>
    <property type="project" value="UniProtKB-KW"/>
</dbReference>
<keyword evidence="9" id="KW-0472">Membrane</keyword>
<evidence type="ECO:0000256" key="2">
    <source>
        <dbReference type="ARBA" id="ARBA00012438"/>
    </source>
</evidence>
<keyword evidence="12" id="KW-1185">Reference proteome</keyword>
<keyword evidence="4" id="KW-0808">Transferase</keyword>
<feature type="transmembrane region" description="Helical" evidence="9">
    <location>
        <begin position="12"/>
        <end position="30"/>
    </location>
</feature>
<evidence type="ECO:0000256" key="5">
    <source>
        <dbReference type="ARBA" id="ARBA00022741"/>
    </source>
</evidence>
<dbReference type="InterPro" id="IPR011712">
    <property type="entry name" value="Sig_transdc_His_kin_sub3_dim/P"/>
</dbReference>
<keyword evidence="6 11" id="KW-0418">Kinase</keyword>
<keyword evidence="3" id="KW-0597">Phosphoprotein</keyword>
<name>A0ABU8HJH2_9BACI</name>
<dbReference type="EMBL" id="JBBAXC010000024">
    <property type="protein sequence ID" value="MEI5909361.1"/>
    <property type="molecule type" value="Genomic_DNA"/>
</dbReference>
<keyword evidence="9" id="KW-0812">Transmembrane</keyword>
<dbReference type="Gene3D" id="1.20.5.1930">
    <property type="match status" value="1"/>
</dbReference>
<evidence type="ECO:0000313" key="11">
    <source>
        <dbReference type="EMBL" id="MEI5909361.1"/>
    </source>
</evidence>
<keyword evidence="5" id="KW-0547">Nucleotide-binding</keyword>
<organism evidence="11 12">
    <name type="scientific">Bacillus spongiae</name>
    <dbReference type="NCBI Taxonomy" id="2683610"/>
    <lineage>
        <taxon>Bacteria</taxon>
        <taxon>Bacillati</taxon>
        <taxon>Bacillota</taxon>
        <taxon>Bacilli</taxon>
        <taxon>Bacillales</taxon>
        <taxon>Bacillaceae</taxon>
        <taxon>Bacillus</taxon>
    </lineage>
</organism>
<evidence type="ECO:0000259" key="10">
    <source>
        <dbReference type="Pfam" id="PF07730"/>
    </source>
</evidence>
<keyword evidence="8" id="KW-0902">Two-component regulatory system</keyword>
<evidence type="ECO:0000256" key="3">
    <source>
        <dbReference type="ARBA" id="ARBA00022553"/>
    </source>
</evidence>
<comment type="catalytic activity">
    <reaction evidence="1">
        <text>ATP + protein L-histidine = ADP + protein N-phospho-L-histidine.</text>
        <dbReference type="EC" id="2.7.13.3"/>
    </reaction>
</comment>
<evidence type="ECO:0000256" key="7">
    <source>
        <dbReference type="ARBA" id="ARBA00022840"/>
    </source>
</evidence>
<sequence length="350" mass="40694">MAFLYPYWQTDVLAYLLFGYALFLIVYFFMPLTKYKLVLYFALHIILSLILWIASVDSFSSLLPLFLFILLEAVFQLRVKAFRMFVLATSLIILAFVYYWQLFSVTWLFILMLYFFLSIVVNHSFYDIRQSRELYSHLLDEYRQLKRRTLENEKTARLEERTRIAREIHDSVGHKLTALLMQIEIVMESKDISVVNSLKSLAKESLEETREAVKTLQSEEVEGISSVIELIRKLESENHVSVVLTTKQGVLSVKLSARQSIVLYRVIQESLTNAMKHSHSRKIDVLLGRTAIGDIEVTVKNMLVEKVPFQFGFGLTNMKGRVEEIEGTLRVYQTEQAFIVNATFPIKERG</sequence>
<dbReference type="Gene3D" id="3.30.565.10">
    <property type="entry name" value="Histidine kinase-like ATPase, C-terminal domain"/>
    <property type="match status" value="1"/>
</dbReference>
<keyword evidence="7" id="KW-0067">ATP-binding</keyword>
<protein>
    <recommendedName>
        <fullName evidence="2">histidine kinase</fullName>
        <ecNumber evidence="2">2.7.13.3</ecNumber>
    </recommendedName>
</protein>
<dbReference type="InterPro" id="IPR050482">
    <property type="entry name" value="Sensor_HK_TwoCompSys"/>
</dbReference>
<gene>
    <name evidence="11" type="ORF">WAK64_20185</name>
</gene>
<reference evidence="11 12" key="1">
    <citation type="journal article" date="2018" name="J. Microbiol.">
        <title>Bacillus spongiae sp. nov., isolated from sponge of Jeju Island.</title>
        <authorList>
            <person name="Lee G.E."/>
            <person name="Im W.T."/>
            <person name="Park J.S."/>
        </authorList>
    </citation>
    <scope>NUCLEOTIDE SEQUENCE [LARGE SCALE GENOMIC DNA]</scope>
    <source>
        <strain evidence="11 12">135PIL107-10</strain>
    </source>
</reference>
<dbReference type="PANTHER" id="PTHR24421">
    <property type="entry name" value="NITRATE/NITRITE SENSOR PROTEIN NARX-RELATED"/>
    <property type="match status" value="1"/>
</dbReference>
<dbReference type="InterPro" id="IPR036890">
    <property type="entry name" value="HATPase_C_sf"/>
</dbReference>
<dbReference type="CDD" id="cd16917">
    <property type="entry name" value="HATPase_UhpB-NarQ-NarX-like"/>
    <property type="match status" value="1"/>
</dbReference>
<dbReference type="PANTHER" id="PTHR24421:SF10">
    <property type="entry name" value="NITRATE_NITRITE SENSOR PROTEIN NARQ"/>
    <property type="match status" value="1"/>
</dbReference>
<evidence type="ECO:0000256" key="9">
    <source>
        <dbReference type="SAM" id="Phobius"/>
    </source>
</evidence>
<evidence type="ECO:0000256" key="4">
    <source>
        <dbReference type="ARBA" id="ARBA00022679"/>
    </source>
</evidence>
<evidence type="ECO:0000313" key="12">
    <source>
        <dbReference type="Proteomes" id="UP001312865"/>
    </source>
</evidence>
<comment type="caution">
    <text evidence="11">The sequence shown here is derived from an EMBL/GenBank/DDBJ whole genome shotgun (WGS) entry which is preliminary data.</text>
</comment>
<evidence type="ECO:0000256" key="6">
    <source>
        <dbReference type="ARBA" id="ARBA00022777"/>
    </source>
</evidence>
<keyword evidence="9" id="KW-1133">Transmembrane helix</keyword>
<dbReference type="EC" id="2.7.13.3" evidence="2"/>
<dbReference type="SUPFAM" id="SSF55874">
    <property type="entry name" value="ATPase domain of HSP90 chaperone/DNA topoisomerase II/histidine kinase"/>
    <property type="match status" value="1"/>
</dbReference>
<dbReference type="RefSeq" id="WP_336588804.1">
    <property type="nucleotide sequence ID" value="NZ_JBBAXC010000024.1"/>
</dbReference>
<feature type="transmembrane region" description="Helical" evidence="9">
    <location>
        <begin position="84"/>
        <end position="101"/>
    </location>
</feature>